<evidence type="ECO:0000313" key="6">
    <source>
        <dbReference type="EMBL" id="MBB5084825.1"/>
    </source>
</evidence>
<dbReference type="Pfam" id="PF00005">
    <property type="entry name" value="ABC_tran"/>
    <property type="match status" value="1"/>
</dbReference>
<evidence type="ECO:0000256" key="2">
    <source>
        <dbReference type="ARBA" id="ARBA00022741"/>
    </source>
</evidence>
<keyword evidence="4" id="KW-1278">Translocase</keyword>
<gene>
    <name evidence="6" type="ORF">HNR40_010336</name>
</gene>
<dbReference type="PANTHER" id="PTHR42794">
    <property type="entry name" value="HEMIN IMPORT ATP-BINDING PROTEIN HMUV"/>
    <property type="match status" value="1"/>
</dbReference>
<dbReference type="InterPro" id="IPR003439">
    <property type="entry name" value="ABC_transporter-like_ATP-bd"/>
</dbReference>
<keyword evidence="7" id="KW-1185">Reference proteome</keyword>
<dbReference type="PROSITE" id="PS50893">
    <property type="entry name" value="ABC_TRANSPORTER_2"/>
    <property type="match status" value="1"/>
</dbReference>
<feature type="domain" description="ABC transporter" evidence="5">
    <location>
        <begin position="4"/>
        <end position="208"/>
    </location>
</feature>
<reference evidence="6 7" key="1">
    <citation type="submission" date="2020-08" db="EMBL/GenBank/DDBJ databases">
        <title>Genomic Encyclopedia of Type Strains, Phase IV (KMG-IV): sequencing the most valuable type-strain genomes for metagenomic binning, comparative biology and taxonomic classification.</title>
        <authorList>
            <person name="Goeker M."/>
        </authorList>
    </citation>
    <scope>NUCLEOTIDE SEQUENCE [LARGE SCALE GENOMIC DNA]</scope>
    <source>
        <strain evidence="6 7">DSM 45385</strain>
    </source>
</reference>
<keyword evidence="3" id="KW-0067">ATP-binding</keyword>
<dbReference type="Gene3D" id="3.40.50.300">
    <property type="entry name" value="P-loop containing nucleotide triphosphate hydrolases"/>
    <property type="match status" value="1"/>
</dbReference>
<keyword evidence="2" id="KW-0547">Nucleotide-binding</keyword>
<comment type="caution">
    <text evidence="6">The sequence shown here is derived from an EMBL/GenBank/DDBJ whole genome shotgun (WGS) entry which is preliminary data.</text>
</comment>
<dbReference type="RefSeq" id="WP_312896854.1">
    <property type="nucleotide sequence ID" value="NZ_JACHIN010000026.1"/>
</dbReference>
<keyword evidence="1" id="KW-0813">Transport</keyword>
<evidence type="ECO:0000256" key="4">
    <source>
        <dbReference type="ARBA" id="ARBA00022967"/>
    </source>
</evidence>
<evidence type="ECO:0000313" key="7">
    <source>
        <dbReference type="Proteomes" id="UP000568380"/>
    </source>
</evidence>
<name>A0A7W8AEU1_9ACTN</name>
<evidence type="ECO:0000256" key="3">
    <source>
        <dbReference type="ARBA" id="ARBA00022840"/>
    </source>
</evidence>
<dbReference type="GO" id="GO:0005524">
    <property type="term" value="F:ATP binding"/>
    <property type="evidence" value="ECO:0007669"/>
    <property type="project" value="UniProtKB-KW"/>
</dbReference>
<protein>
    <submittedName>
        <fullName evidence="6">ABC-type Mn2+/Zn2+ transport system ATPase subunit</fullName>
    </submittedName>
</protein>
<dbReference type="InterPro" id="IPR003593">
    <property type="entry name" value="AAA+_ATPase"/>
</dbReference>
<dbReference type="SUPFAM" id="SSF52540">
    <property type="entry name" value="P-loop containing nucleoside triphosphate hydrolases"/>
    <property type="match status" value="1"/>
</dbReference>
<dbReference type="PANTHER" id="PTHR42794:SF1">
    <property type="entry name" value="HEMIN IMPORT ATP-BINDING PROTEIN HMUV"/>
    <property type="match status" value="1"/>
</dbReference>
<proteinExistence type="predicted"/>
<evidence type="ECO:0000256" key="1">
    <source>
        <dbReference type="ARBA" id="ARBA00022448"/>
    </source>
</evidence>
<sequence length="209" mass="22037">MTTLKLSSVSCRHGGLSAVNDVDLELSPGEHLAVTGTNGSGKSTLLRAILGLHRDVTGLIEVYGAAARTRADWRRRCADVAWIPQRQAAGQFPLLVRELLDSGRDGRAARRAADELGVGDLLDRPLSTLSGGQLQRAYLARALGQVAAGARLLLADEPTAALDFAGQEQVAEVLAALPVAVMVVTHDRVVAAACGRVAEMAAGRMREVR</sequence>
<dbReference type="SMART" id="SM00382">
    <property type="entry name" value="AAA"/>
    <property type="match status" value="1"/>
</dbReference>
<dbReference type="InterPro" id="IPR027417">
    <property type="entry name" value="P-loop_NTPase"/>
</dbReference>
<accession>A0A7W8AEU1</accession>
<organism evidence="6 7">
    <name type="scientific">Nonomuraea endophytica</name>
    <dbReference type="NCBI Taxonomy" id="714136"/>
    <lineage>
        <taxon>Bacteria</taxon>
        <taxon>Bacillati</taxon>
        <taxon>Actinomycetota</taxon>
        <taxon>Actinomycetes</taxon>
        <taxon>Streptosporangiales</taxon>
        <taxon>Streptosporangiaceae</taxon>
        <taxon>Nonomuraea</taxon>
    </lineage>
</organism>
<dbReference type="AlphaFoldDB" id="A0A7W8AEU1"/>
<dbReference type="EMBL" id="JACHIN010000026">
    <property type="protein sequence ID" value="MBB5084825.1"/>
    <property type="molecule type" value="Genomic_DNA"/>
</dbReference>
<evidence type="ECO:0000259" key="5">
    <source>
        <dbReference type="PROSITE" id="PS50893"/>
    </source>
</evidence>
<dbReference type="GO" id="GO:0016887">
    <property type="term" value="F:ATP hydrolysis activity"/>
    <property type="evidence" value="ECO:0007669"/>
    <property type="project" value="InterPro"/>
</dbReference>
<dbReference type="Proteomes" id="UP000568380">
    <property type="component" value="Unassembled WGS sequence"/>
</dbReference>